<organism evidence="4 5">
    <name type="scientific">Acanthosepion pharaonis</name>
    <name type="common">Pharaoh cuttlefish</name>
    <name type="synonym">Sepia pharaonis</name>
    <dbReference type="NCBI Taxonomy" id="158019"/>
    <lineage>
        <taxon>Eukaryota</taxon>
        <taxon>Metazoa</taxon>
        <taxon>Spiralia</taxon>
        <taxon>Lophotrochozoa</taxon>
        <taxon>Mollusca</taxon>
        <taxon>Cephalopoda</taxon>
        <taxon>Coleoidea</taxon>
        <taxon>Decapodiformes</taxon>
        <taxon>Sepiida</taxon>
        <taxon>Sepiina</taxon>
        <taxon>Sepiidae</taxon>
        <taxon>Acanthosepion</taxon>
    </lineage>
</organism>
<evidence type="ECO:0000256" key="2">
    <source>
        <dbReference type="ARBA" id="ARBA00022723"/>
    </source>
</evidence>
<dbReference type="GO" id="GO:0046872">
    <property type="term" value="F:metal ion binding"/>
    <property type="evidence" value="ECO:0007669"/>
    <property type="project" value="UniProtKB-KW"/>
</dbReference>
<accession>A0A812CCN6</accession>
<evidence type="ECO:0000256" key="1">
    <source>
        <dbReference type="ARBA" id="ARBA00010211"/>
    </source>
</evidence>
<evidence type="ECO:0000313" key="5">
    <source>
        <dbReference type="Proteomes" id="UP000597762"/>
    </source>
</evidence>
<reference evidence="4" key="1">
    <citation type="submission" date="2021-01" db="EMBL/GenBank/DDBJ databases">
        <authorList>
            <person name="Li R."/>
            <person name="Bekaert M."/>
        </authorList>
    </citation>
    <scope>NUCLEOTIDE SEQUENCE</scope>
    <source>
        <strain evidence="4">Farmed</strain>
    </source>
</reference>
<dbReference type="InterPro" id="IPR051121">
    <property type="entry name" value="FAH"/>
</dbReference>
<dbReference type="InterPro" id="IPR011234">
    <property type="entry name" value="Fumarylacetoacetase-like_C"/>
</dbReference>
<dbReference type="InterPro" id="IPR036663">
    <property type="entry name" value="Fumarylacetoacetase_C_sf"/>
</dbReference>
<dbReference type="SUPFAM" id="SSF56529">
    <property type="entry name" value="FAH"/>
    <property type="match status" value="1"/>
</dbReference>
<dbReference type="PANTHER" id="PTHR42796">
    <property type="entry name" value="FUMARYLACETOACETATE HYDROLASE DOMAIN-CONTAINING PROTEIN 2A-RELATED"/>
    <property type="match status" value="1"/>
</dbReference>
<dbReference type="FunFam" id="3.90.850.10:FF:000002">
    <property type="entry name" value="2-hydroxyhepta-2,4-diene-1,7-dioate isomerase"/>
    <property type="match status" value="1"/>
</dbReference>
<keyword evidence="5" id="KW-1185">Reference proteome</keyword>
<evidence type="ECO:0000313" key="4">
    <source>
        <dbReference type="EMBL" id="CAE1264897.1"/>
    </source>
</evidence>
<dbReference type="EMBL" id="CAHIKZ030001458">
    <property type="protein sequence ID" value="CAE1264897.1"/>
    <property type="molecule type" value="Genomic_DNA"/>
</dbReference>
<protein>
    <recommendedName>
        <fullName evidence="3">Fumarylacetoacetase-like C-terminal domain-containing protein</fullName>
    </recommendedName>
</protein>
<dbReference type="Proteomes" id="UP000597762">
    <property type="component" value="Unassembled WGS sequence"/>
</dbReference>
<dbReference type="OrthoDB" id="411064at2759"/>
<comment type="similarity">
    <text evidence="1">Belongs to the FAH family.</text>
</comment>
<dbReference type="GO" id="GO:0050163">
    <property type="term" value="F:oxaloacetate tautomerase activity"/>
    <property type="evidence" value="ECO:0007669"/>
    <property type="project" value="UniProtKB-ARBA"/>
</dbReference>
<comment type="caution">
    <text evidence="4">The sequence shown here is derived from an EMBL/GenBank/DDBJ whole genome shotgun (WGS) entry which is preliminary data.</text>
</comment>
<dbReference type="AlphaFoldDB" id="A0A812CCN6"/>
<feature type="domain" description="Fumarylacetoacetase-like C-terminal" evidence="3">
    <location>
        <begin position="193"/>
        <end position="399"/>
    </location>
</feature>
<proteinExistence type="inferred from homology"/>
<keyword evidence="2" id="KW-0479">Metal-binding</keyword>
<dbReference type="Gene3D" id="3.90.850.10">
    <property type="entry name" value="Fumarylacetoacetase-like, C-terminal domain"/>
    <property type="match status" value="1"/>
</dbReference>
<gene>
    <name evidence="4" type="ORF">SPHA_34402</name>
</gene>
<dbReference type="PANTHER" id="PTHR42796:SF4">
    <property type="entry name" value="FUMARYLACETOACETATE HYDROLASE DOMAIN-CONTAINING PROTEIN 2A"/>
    <property type="match status" value="1"/>
</dbReference>
<dbReference type="Pfam" id="PF01557">
    <property type="entry name" value="FAA_hydrolase"/>
    <property type="match status" value="1"/>
</dbReference>
<evidence type="ECO:0000259" key="3">
    <source>
        <dbReference type="Pfam" id="PF01557"/>
    </source>
</evidence>
<sequence length="400" mass="44925">MCFHHFFVRSATVISKGKEYGMLINRTANNANFLLNHSPRPVSFYSSSYCTFSFSTQATTATASGTAYNLWWNNPHCHYYYHTQQNRLKTINKNGYYIQTQLLHTSRVDNMKFVQFLRTSNGTQTRGLGVELPLSDEIVDLSAADPTIPTDMKTFLEGSRTHLVTALRAVESNTDRIKKEDVQLLAPITQPDKLICIGMNYQDHCAEQNVKVPVEPVIFSKFSSCIIGPHDDIPYPEETEELDWEVELAFVIGKEGKKIAAKDAMSHVFGYTVAHDVSARDWQMKKNGRQWLLGKSMDGFCPLGPCIVMKENIMNPENLGIRCSVNGIIKQESNTCNLVHGIEKLVVYLSRFFTLKPGDVIITGTPPGVGVFRNPPEFLKKGDVVTCEIDEIGSITNKII</sequence>
<name>A0A812CCN6_ACAPH</name>
<dbReference type="GO" id="GO:0006107">
    <property type="term" value="P:oxaloacetate metabolic process"/>
    <property type="evidence" value="ECO:0007669"/>
    <property type="project" value="UniProtKB-ARBA"/>
</dbReference>